<reference evidence="1" key="1">
    <citation type="submission" date="2017-02" db="UniProtKB">
        <authorList>
            <consortium name="WormBaseParasite"/>
        </authorList>
    </citation>
    <scope>IDENTIFICATION</scope>
</reference>
<proteinExistence type="predicted"/>
<organism evidence="1">
    <name type="scientific">Brugia timori</name>
    <dbReference type="NCBI Taxonomy" id="42155"/>
    <lineage>
        <taxon>Eukaryota</taxon>
        <taxon>Metazoa</taxon>
        <taxon>Ecdysozoa</taxon>
        <taxon>Nematoda</taxon>
        <taxon>Chromadorea</taxon>
        <taxon>Rhabditida</taxon>
        <taxon>Spirurina</taxon>
        <taxon>Spiruromorpha</taxon>
        <taxon>Filarioidea</taxon>
        <taxon>Onchocercidae</taxon>
        <taxon>Brugia</taxon>
    </lineage>
</organism>
<dbReference type="AlphaFoldDB" id="A0A0R3QHS3"/>
<sequence length="60" mass="7050">MAFLVAILSKCHVVNICVMRILSENWYKFEIFVILKFLVFQNIADNLKCISEVYFLIGFT</sequence>
<accession>A0A0R3QHS3</accession>
<protein>
    <submittedName>
        <fullName evidence="1">Ovule protein</fullName>
    </submittedName>
</protein>
<name>A0A0R3QHS3_9BILA</name>
<dbReference type="WBParaSite" id="BTMF_0000594101-mRNA-1">
    <property type="protein sequence ID" value="BTMF_0000594101-mRNA-1"/>
    <property type="gene ID" value="BTMF_0000594101"/>
</dbReference>
<evidence type="ECO:0000313" key="1">
    <source>
        <dbReference type="WBParaSite" id="BTMF_0000594101-mRNA-1"/>
    </source>
</evidence>